<evidence type="ECO:0000313" key="2">
    <source>
        <dbReference type="EMBL" id="KST67819.1"/>
    </source>
</evidence>
<proteinExistence type="predicted"/>
<evidence type="ECO:0000313" key="3">
    <source>
        <dbReference type="Proteomes" id="UP000053372"/>
    </source>
</evidence>
<dbReference type="EMBL" id="LMTZ01000121">
    <property type="protein sequence ID" value="KST64490.1"/>
    <property type="molecule type" value="Genomic_DNA"/>
</dbReference>
<dbReference type="SUPFAM" id="SSF143011">
    <property type="entry name" value="RelE-like"/>
    <property type="match status" value="1"/>
</dbReference>
<dbReference type="InterPro" id="IPR035093">
    <property type="entry name" value="RelE/ParE_toxin_dom_sf"/>
</dbReference>
<gene>
    <name evidence="1" type="ORF">BC008_17840</name>
    <name evidence="2" type="ORF">BC008_44560</name>
</gene>
<name>A0A0V7ZTN1_9CYAN</name>
<dbReference type="AlphaFoldDB" id="A0A0V7ZTN1"/>
<dbReference type="OrthoDB" id="9801102at2"/>
<dbReference type="PANTHER" id="PTHR40266">
    <property type="entry name" value="TOXIN HIGB-1"/>
    <property type="match status" value="1"/>
</dbReference>
<dbReference type="Proteomes" id="UP000053372">
    <property type="component" value="Unassembled WGS sequence"/>
</dbReference>
<dbReference type="PANTHER" id="PTHR40266:SF2">
    <property type="entry name" value="TOXIN HIGB-1"/>
    <property type="match status" value="1"/>
</dbReference>
<dbReference type="Gene3D" id="3.30.2310.20">
    <property type="entry name" value="RelE-like"/>
    <property type="match status" value="1"/>
</dbReference>
<sequence>MIVSFKSEETKLIFDGFTSSHYPPNIQKTALRKLLMLDAATSINDLRVPPGNRLEKLVGDRKGQYSIRINDQWRICFVWTDETNASDVEIVDYH</sequence>
<accession>A0A0V7ZTN1</accession>
<dbReference type="RefSeq" id="WP_058183644.1">
    <property type="nucleotide sequence ID" value="NZ_LMTZ01000085.1"/>
</dbReference>
<reference evidence="2 3" key="1">
    <citation type="journal article" date="2015" name="Genome Announc.">
        <title>Draft Genome of the Euendolithic (true boring) Cyanobacterium Mastigocoleus testarum strain BC008.</title>
        <authorList>
            <person name="Guida B.S."/>
            <person name="Garcia-Pichel F."/>
        </authorList>
    </citation>
    <scope>NUCLEOTIDE SEQUENCE [LARGE SCALE GENOMIC DNA]</scope>
    <source>
        <strain evidence="2 3">BC008</strain>
    </source>
</reference>
<evidence type="ECO:0000313" key="1">
    <source>
        <dbReference type="EMBL" id="KST64490.1"/>
    </source>
</evidence>
<organism evidence="2 3">
    <name type="scientific">Mastigocoleus testarum BC008</name>
    <dbReference type="NCBI Taxonomy" id="371196"/>
    <lineage>
        <taxon>Bacteria</taxon>
        <taxon>Bacillati</taxon>
        <taxon>Cyanobacteriota</taxon>
        <taxon>Cyanophyceae</taxon>
        <taxon>Nostocales</taxon>
        <taxon>Hapalosiphonaceae</taxon>
        <taxon>Mastigocoleus</taxon>
    </lineage>
</organism>
<dbReference type="EMBL" id="LMTZ01000085">
    <property type="protein sequence ID" value="KST67819.1"/>
    <property type="molecule type" value="Genomic_DNA"/>
</dbReference>
<protein>
    <submittedName>
        <fullName evidence="2">Plasmid maintenance system killer protein</fullName>
    </submittedName>
</protein>
<comment type="caution">
    <text evidence="2">The sequence shown here is derived from an EMBL/GenBank/DDBJ whole genome shotgun (WGS) entry which is preliminary data.</text>
</comment>
<keyword evidence="3" id="KW-1185">Reference proteome</keyword>
<dbReference type="InterPro" id="IPR007711">
    <property type="entry name" value="HigB-1"/>
</dbReference>
<dbReference type="Pfam" id="PF05015">
    <property type="entry name" value="HigB-like_toxin"/>
    <property type="match status" value="1"/>
</dbReference>